<comment type="caution">
    <text evidence="1">The sequence shown here is derived from an EMBL/GenBank/DDBJ whole genome shotgun (WGS) entry which is preliminary data.</text>
</comment>
<dbReference type="AlphaFoldDB" id="A0A317T8B9"/>
<dbReference type="Pfam" id="PF11731">
    <property type="entry name" value="Cdd1"/>
    <property type="match status" value="1"/>
</dbReference>
<protein>
    <submittedName>
        <fullName evidence="1">Mitomycin resistance protein</fullName>
    </submittedName>
</protein>
<sequence length="100" mass="11484">MNPANVSRNKLEKLTDLPNIGPAIASSLRLLRIDKPDDLVGRSPLELYHMLSSIKGKRQDPCLLDVLISITRFMDGDDPRPWWHYTAERKRMFGVHQETS</sequence>
<reference evidence="2" key="1">
    <citation type="submission" date="2017-10" db="EMBL/GenBank/DDBJ databases">
        <authorList>
            <person name="Gaisin V.A."/>
            <person name="Rysina M.S."/>
            <person name="Grouzdev D.S."/>
        </authorList>
    </citation>
    <scope>NUCLEOTIDE SEQUENCE [LARGE SCALE GENOMIC DNA]</scope>
    <source>
        <strain evidence="2">V1</strain>
    </source>
</reference>
<dbReference type="OrthoDB" id="666031at2"/>
<accession>A0A317T8B9</accession>
<dbReference type="Proteomes" id="UP000246278">
    <property type="component" value="Unassembled WGS sequence"/>
</dbReference>
<dbReference type="RefSeq" id="WP_110022497.1">
    <property type="nucleotide sequence ID" value="NZ_PDNZ01000002.1"/>
</dbReference>
<evidence type="ECO:0000313" key="2">
    <source>
        <dbReference type="Proteomes" id="UP000246278"/>
    </source>
</evidence>
<dbReference type="EMBL" id="PDNZ01000002">
    <property type="protein sequence ID" value="PWW82778.1"/>
    <property type="molecule type" value="Genomic_DNA"/>
</dbReference>
<dbReference type="Gene3D" id="1.10.150.20">
    <property type="entry name" value="5' to 3' exonuclease, C-terminal subdomain"/>
    <property type="match status" value="1"/>
</dbReference>
<keyword evidence="2" id="KW-1185">Reference proteome</keyword>
<gene>
    <name evidence="1" type="ORF">CR164_03290</name>
</gene>
<organism evidence="1 2">
    <name type="scientific">Prosthecochloris marina</name>
    <dbReference type="NCBI Taxonomy" id="2017681"/>
    <lineage>
        <taxon>Bacteria</taxon>
        <taxon>Pseudomonadati</taxon>
        <taxon>Chlorobiota</taxon>
        <taxon>Chlorobiia</taxon>
        <taxon>Chlorobiales</taxon>
        <taxon>Chlorobiaceae</taxon>
        <taxon>Prosthecochloris</taxon>
    </lineage>
</organism>
<name>A0A317T8B9_9CHLB</name>
<proteinExistence type="predicted"/>
<evidence type="ECO:0000313" key="1">
    <source>
        <dbReference type="EMBL" id="PWW82778.1"/>
    </source>
</evidence>
<dbReference type="InterPro" id="IPR021725">
    <property type="entry name" value="Cdd1"/>
</dbReference>